<accession>A0A162R960</accession>
<dbReference type="EMBL" id="AMYB01000004">
    <property type="protein sequence ID" value="OAD03429.1"/>
    <property type="molecule type" value="Genomic_DNA"/>
</dbReference>
<evidence type="ECO:0000313" key="1">
    <source>
        <dbReference type="EMBL" id="OAD03429.1"/>
    </source>
</evidence>
<evidence type="ECO:0000313" key="2">
    <source>
        <dbReference type="Proteomes" id="UP000077051"/>
    </source>
</evidence>
<name>A0A162R960_MUCCL</name>
<dbReference type="OrthoDB" id="2430343at2759"/>
<dbReference type="AlphaFoldDB" id="A0A162R960"/>
<proteinExistence type="predicted"/>
<organism evidence="1 2">
    <name type="scientific">Mucor lusitanicus CBS 277.49</name>
    <dbReference type="NCBI Taxonomy" id="747725"/>
    <lineage>
        <taxon>Eukaryota</taxon>
        <taxon>Fungi</taxon>
        <taxon>Fungi incertae sedis</taxon>
        <taxon>Mucoromycota</taxon>
        <taxon>Mucoromycotina</taxon>
        <taxon>Mucoromycetes</taxon>
        <taxon>Mucorales</taxon>
        <taxon>Mucorineae</taxon>
        <taxon>Mucoraceae</taxon>
        <taxon>Mucor</taxon>
    </lineage>
</organism>
<gene>
    <name evidence="1" type="ORF">MUCCIDRAFT_189627</name>
</gene>
<reference evidence="1 2" key="1">
    <citation type="submission" date="2015-06" db="EMBL/GenBank/DDBJ databases">
        <title>Expansion of signal transduction pathways in fungi by whole-genome duplication.</title>
        <authorList>
            <consortium name="DOE Joint Genome Institute"/>
            <person name="Corrochano L.M."/>
            <person name="Kuo A."/>
            <person name="Marcet-Houben M."/>
            <person name="Polaino S."/>
            <person name="Salamov A."/>
            <person name="Villalobos J.M."/>
            <person name="Alvarez M.I."/>
            <person name="Avalos J."/>
            <person name="Benito E.P."/>
            <person name="Benoit I."/>
            <person name="Burger G."/>
            <person name="Camino L.P."/>
            <person name="Canovas D."/>
            <person name="Cerda-Olmedo E."/>
            <person name="Cheng J.-F."/>
            <person name="Dominguez A."/>
            <person name="Elias M."/>
            <person name="Eslava A.P."/>
            <person name="Glaser F."/>
            <person name="Grimwood J."/>
            <person name="Gutierrez G."/>
            <person name="Heitman J."/>
            <person name="Henrissat B."/>
            <person name="Iturriaga E.A."/>
            <person name="Lang B.F."/>
            <person name="Lavin J.L."/>
            <person name="Lee S."/>
            <person name="Li W."/>
            <person name="Lindquist E."/>
            <person name="Lopez-Garcia S."/>
            <person name="Luque E.M."/>
            <person name="Marcos A.T."/>
            <person name="Martin J."/>
            <person name="Mccluskey K."/>
            <person name="Medina H.R."/>
            <person name="Miralles-Duran A."/>
            <person name="Miyazaki A."/>
            <person name="Munoz-Torres E."/>
            <person name="Oguiza J.A."/>
            <person name="Ohm R."/>
            <person name="Olmedo M."/>
            <person name="Orejas M."/>
            <person name="Ortiz-Castellanos L."/>
            <person name="Pisabarro A.G."/>
            <person name="Rodriguez-Romero J."/>
            <person name="Ruiz-Herrera J."/>
            <person name="Ruiz-Vazquez R."/>
            <person name="Sanz C."/>
            <person name="Schackwitz W."/>
            <person name="Schmutz J."/>
            <person name="Shahriari M."/>
            <person name="Shelest E."/>
            <person name="Silva-Franco F."/>
            <person name="Soanes D."/>
            <person name="Syed K."/>
            <person name="Tagua V.G."/>
            <person name="Talbot N.J."/>
            <person name="Thon M."/>
            <person name="De Vries R.P."/>
            <person name="Wiebenga A."/>
            <person name="Yadav J.S."/>
            <person name="Braun E.L."/>
            <person name="Baker S."/>
            <person name="Garre V."/>
            <person name="Horwitz B."/>
            <person name="Torres-Martinez S."/>
            <person name="Idnurm A."/>
            <person name="Herrera-Estrella A."/>
            <person name="Gabaldon T."/>
            <person name="Grigoriev I.V."/>
        </authorList>
    </citation>
    <scope>NUCLEOTIDE SEQUENCE [LARGE SCALE GENOMIC DNA]</scope>
    <source>
        <strain evidence="1 2">CBS 277.49</strain>
    </source>
</reference>
<comment type="caution">
    <text evidence="1">The sequence shown here is derived from an EMBL/GenBank/DDBJ whole genome shotgun (WGS) entry which is preliminary data.</text>
</comment>
<sequence>MSTDATPEPLLFSSSDYDNEELARLVELQRRQTELLQPDIDNLDFEQDDEDDFSVANRRASIKKGPTVPDMRFEKQVEKSIAQLQEKGASTFSIAWSVVVKDNILIPFVSGFTWSVCSTAWTWYRARGVVNARNPAKKFGFFRGIQHGIAEWTKLVYNAVAGSTQHLLNSTPTIASS</sequence>
<keyword evidence="2" id="KW-1185">Reference proteome</keyword>
<dbReference type="VEuPathDB" id="FungiDB:MUCCIDRAFT_189627"/>
<protein>
    <submittedName>
        <fullName evidence="1">Uncharacterized protein</fullName>
    </submittedName>
</protein>
<dbReference type="Proteomes" id="UP000077051">
    <property type="component" value="Unassembled WGS sequence"/>
</dbReference>